<dbReference type="GO" id="GO:0008757">
    <property type="term" value="F:S-adenosylmethionine-dependent methyltransferase activity"/>
    <property type="evidence" value="ECO:0007669"/>
    <property type="project" value="InterPro"/>
</dbReference>
<feature type="domain" description="Methyltransferase type 11" evidence="1">
    <location>
        <begin position="48"/>
        <end position="146"/>
    </location>
</feature>
<dbReference type="InterPro" id="IPR029063">
    <property type="entry name" value="SAM-dependent_MTases_sf"/>
</dbReference>
<gene>
    <name evidence="2" type="ORF">AVDCRST_MAG11-1756</name>
</gene>
<dbReference type="SUPFAM" id="SSF53335">
    <property type="entry name" value="S-adenosyl-L-methionine-dependent methyltransferases"/>
    <property type="match status" value="1"/>
</dbReference>
<name>A0A6J4KW79_9BACT</name>
<dbReference type="Pfam" id="PF08241">
    <property type="entry name" value="Methyltransf_11"/>
    <property type="match status" value="1"/>
</dbReference>
<dbReference type="InterPro" id="IPR013216">
    <property type="entry name" value="Methyltransf_11"/>
</dbReference>
<accession>A0A6J4KW79</accession>
<dbReference type="PANTHER" id="PTHR43861">
    <property type="entry name" value="TRANS-ACONITATE 2-METHYLTRANSFERASE-RELATED"/>
    <property type="match status" value="1"/>
</dbReference>
<protein>
    <recommendedName>
        <fullName evidence="1">Methyltransferase type 11 domain-containing protein</fullName>
    </recommendedName>
</protein>
<reference evidence="2" key="1">
    <citation type="submission" date="2020-02" db="EMBL/GenBank/DDBJ databases">
        <authorList>
            <person name="Meier V. D."/>
        </authorList>
    </citation>
    <scope>NUCLEOTIDE SEQUENCE</scope>
    <source>
        <strain evidence="2">AVDCRST_MAG11</strain>
    </source>
</reference>
<dbReference type="Gene3D" id="3.40.50.150">
    <property type="entry name" value="Vaccinia Virus protein VP39"/>
    <property type="match status" value="1"/>
</dbReference>
<dbReference type="CDD" id="cd02440">
    <property type="entry name" value="AdoMet_MTases"/>
    <property type="match status" value="1"/>
</dbReference>
<proteinExistence type="predicted"/>
<dbReference type="AlphaFoldDB" id="A0A6J4KW79"/>
<feature type="non-terminal residue" evidence="2">
    <location>
        <position position="212"/>
    </location>
</feature>
<sequence>MSSATEREYVLGTNDAELARLGYQHQVWAAATAAAWERAGFRPGARILDVGCGPGHASFDLANLVGRDGRVLAVDVSERFVAHLEAERRRRGVAQIETRVADLEQLSLEPGSVDGAFARWVLCFVREPGRVIGRVARALRPGGTFAVMDYCRYEAITVAPRSQAIERVVDAVARSFREHGGDPDVGQRLPALMREAGLAVRSVRPIVRVARP</sequence>
<evidence type="ECO:0000313" key="2">
    <source>
        <dbReference type="EMBL" id="CAA9315737.1"/>
    </source>
</evidence>
<organism evidence="2">
    <name type="scientific">uncultured Gemmatimonadaceae bacterium</name>
    <dbReference type="NCBI Taxonomy" id="246130"/>
    <lineage>
        <taxon>Bacteria</taxon>
        <taxon>Pseudomonadati</taxon>
        <taxon>Gemmatimonadota</taxon>
        <taxon>Gemmatimonadia</taxon>
        <taxon>Gemmatimonadales</taxon>
        <taxon>Gemmatimonadaceae</taxon>
        <taxon>environmental samples</taxon>
    </lineage>
</organism>
<dbReference type="EMBL" id="CADCTU010000401">
    <property type="protein sequence ID" value="CAA9315737.1"/>
    <property type="molecule type" value="Genomic_DNA"/>
</dbReference>
<evidence type="ECO:0000259" key="1">
    <source>
        <dbReference type="Pfam" id="PF08241"/>
    </source>
</evidence>